<dbReference type="AlphaFoldDB" id="A0A9P5YML3"/>
<keyword evidence="2" id="KW-1185">Reference proteome</keyword>
<name>A0A9P5YML3_9AGAR</name>
<sequence>MNNNPTHFSDVLAVTSTFAGAPLCILLAFGGPGIAATFSEITAKHGELFIR</sequence>
<reference evidence="1" key="1">
    <citation type="submission" date="2020-11" db="EMBL/GenBank/DDBJ databases">
        <authorList>
            <consortium name="DOE Joint Genome Institute"/>
            <person name="Ahrendt S."/>
            <person name="Riley R."/>
            <person name="Andreopoulos W."/>
            <person name="Labutti K."/>
            <person name="Pangilinan J."/>
            <person name="Ruiz-Duenas F.J."/>
            <person name="Barrasa J.M."/>
            <person name="Sanchez-Garcia M."/>
            <person name="Camarero S."/>
            <person name="Miyauchi S."/>
            <person name="Serrano A."/>
            <person name="Linde D."/>
            <person name="Babiker R."/>
            <person name="Drula E."/>
            <person name="Ayuso-Fernandez I."/>
            <person name="Pacheco R."/>
            <person name="Padilla G."/>
            <person name="Ferreira P."/>
            <person name="Barriuso J."/>
            <person name="Kellner H."/>
            <person name="Castanera R."/>
            <person name="Alfaro M."/>
            <person name="Ramirez L."/>
            <person name="Pisabarro A.G."/>
            <person name="Kuo A."/>
            <person name="Tritt A."/>
            <person name="Lipzen A."/>
            <person name="He G."/>
            <person name="Yan M."/>
            <person name="Ng V."/>
            <person name="Cullen D."/>
            <person name="Martin F."/>
            <person name="Rosso M.-N."/>
            <person name="Henrissat B."/>
            <person name="Hibbett D."/>
            <person name="Martinez A.T."/>
            <person name="Grigoriev I.V."/>
        </authorList>
    </citation>
    <scope>NUCLEOTIDE SEQUENCE</scope>
    <source>
        <strain evidence="1">CIRM-BRFM 674</strain>
    </source>
</reference>
<dbReference type="EMBL" id="MU155599">
    <property type="protein sequence ID" value="KAF9471942.1"/>
    <property type="molecule type" value="Genomic_DNA"/>
</dbReference>
<comment type="caution">
    <text evidence="1">The sequence shown here is derived from an EMBL/GenBank/DDBJ whole genome shotgun (WGS) entry which is preliminary data.</text>
</comment>
<protein>
    <submittedName>
        <fullName evidence="1">Uncharacterized protein</fullName>
    </submittedName>
</protein>
<evidence type="ECO:0000313" key="2">
    <source>
        <dbReference type="Proteomes" id="UP000807469"/>
    </source>
</evidence>
<evidence type="ECO:0000313" key="1">
    <source>
        <dbReference type="EMBL" id="KAF9471942.1"/>
    </source>
</evidence>
<organism evidence="1 2">
    <name type="scientific">Pholiota conissans</name>
    <dbReference type="NCBI Taxonomy" id="109636"/>
    <lineage>
        <taxon>Eukaryota</taxon>
        <taxon>Fungi</taxon>
        <taxon>Dikarya</taxon>
        <taxon>Basidiomycota</taxon>
        <taxon>Agaricomycotina</taxon>
        <taxon>Agaricomycetes</taxon>
        <taxon>Agaricomycetidae</taxon>
        <taxon>Agaricales</taxon>
        <taxon>Agaricineae</taxon>
        <taxon>Strophariaceae</taxon>
        <taxon>Pholiota</taxon>
    </lineage>
</organism>
<accession>A0A9P5YML3</accession>
<gene>
    <name evidence="1" type="ORF">BDN70DRAFT_887559</name>
</gene>
<dbReference type="Proteomes" id="UP000807469">
    <property type="component" value="Unassembled WGS sequence"/>
</dbReference>
<proteinExistence type="predicted"/>